<dbReference type="GO" id="GO:0051536">
    <property type="term" value="F:iron-sulfur cluster binding"/>
    <property type="evidence" value="ECO:0007669"/>
    <property type="project" value="InterPro"/>
</dbReference>
<dbReference type="GO" id="GO:0005506">
    <property type="term" value="F:iron ion binding"/>
    <property type="evidence" value="ECO:0007669"/>
    <property type="project" value="InterPro"/>
</dbReference>
<evidence type="ECO:0000313" key="2">
    <source>
        <dbReference type="EMBL" id="MCB8880822.1"/>
    </source>
</evidence>
<feature type="domain" description="NIF system FeS cluster assembly NifU N-terminal" evidence="1">
    <location>
        <begin position="15"/>
        <end position="89"/>
    </location>
</feature>
<protein>
    <submittedName>
        <fullName evidence="2">Iron-sulfur cluster assembly scaffold protein</fullName>
    </submittedName>
</protein>
<accession>A0A963Z0W3</accession>
<evidence type="ECO:0000259" key="1">
    <source>
        <dbReference type="Pfam" id="PF01592"/>
    </source>
</evidence>
<keyword evidence="3" id="KW-1185">Reference proteome</keyword>
<reference evidence="2 3" key="1">
    <citation type="journal article" date="2021" name="Microorganisms">
        <title>Acidisoma silvae sp. nov. and Acidisomacellulosilytica sp. nov., Two Acidophilic Bacteria Isolated from Decaying Wood, Hydrolyzing Cellulose and Producing Poly-3-hydroxybutyrate.</title>
        <authorList>
            <person name="Mieszkin S."/>
            <person name="Pouder E."/>
            <person name="Uroz S."/>
            <person name="Simon-Colin C."/>
            <person name="Alain K."/>
        </authorList>
    </citation>
    <scope>NUCLEOTIDE SEQUENCE [LARGE SCALE GENOMIC DNA]</scope>
    <source>
        <strain evidence="2 3">HW T5.17</strain>
    </source>
</reference>
<evidence type="ECO:0000313" key="3">
    <source>
        <dbReference type="Proteomes" id="UP000721844"/>
    </source>
</evidence>
<dbReference type="RefSeq" id="WP_227307473.1">
    <property type="nucleotide sequence ID" value="NZ_JAESVA010000003.1"/>
</dbReference>
<dbReference type="GO" id="GO:0016226">
    <property type="term" value="P:iron-sulfur cluster assembly"/>
    <property type="evidence" value="ECO:0007669"/>
    <property type="project" value="InterPro"/>
</dbReference>
<dbReference type="InterPro" id="IPR002871">
    <property type="entry name" value="NIF_FeS_clus_asmbl_NifU_N"/>
</dbReference>
<dbReference type="Gene3D" id="3.90.1010.10">
    <property type="match status" value="1"/>
</dbReference>
<dbReference type="EMBL" id="JAESVA010000003">
    <property type="protein sequence ID" value="MCB8880822.1"/>
    <property type="molecule type" value="Genomic_DNA"/>
</dbReference>
<dbReference type="Pfam" id="PF01592">
    <property type="entry name" value="NifU_N"/>
    <property type="match status" value="1"/>
</dbReference>
<name>A0A963Z0W3_9PROT</name>
<gene>
    <name evidence="2" type="ORF">ACELLULO517_11305</name>
</gene>
<proteinExistence type="predicted"/>
<dbReference type="Proteomes" id="UP000721844">
    <property type="component" value="Unassembled WGS sequence"/>
</dbReference>
<organism evidence="2 3">
    <name type="scientific">Acidisoma cellulosilyticum</name>
    <dbReference type="NCBI Taxonomy" id="2802395"/>
    <lineage>
        <taxon>Bacteria</taxon>
        <taxon>Pseudomonadati</taxon>
        <taxon>Pseudomonadota</taxon>
        <taxon>Alphaproteobacteria</taxon>
        <taxon>Acetobacterales</taxon>
        <taxon>Acidocellaceae</taxon>
        <taxon>Acidisoma</taxon>
    </lineage>
</organism>
<comment type="caution">
    <text evidence="2">The sequence shown here is derived from an EMBL/GenBank/DDBJ whole genome shotgun (WGS) entry which is preliminary data.</text>
</comment>
<dbReference type="AlphaFoldDB" id="A0A963Z0W3"/>
<sequence>MTAASTIRASAEDIYQAVIMDRARRPRHQRLLVAAAVEAEARNPLCGDRVMVQLCFSEDGRVTSFGYRARACAICLAATDLMAEILPGLDETGIGQAASAFESALRTGERIPADSSIAALTPFAPLHDTPSRIQCALLGWQAVSAALAQRR</sequence>
<dbReference type="SUPFAM" id="SSF82649">
    <property type="entry name" value="SufE/NifU"/>
    <property type="match status" value="1"/>
</dbReference>
<dbReference type="CDD" id="cd06664">
    <property type="entry name" value="IscU_like"/>
    <property type="match status" value="1"/>
</dbReference>